<dbReference type="GO" id="GO:0006865">
    <property type="term" value="P:amino acid transport"/>
    <property type="evidence" value="ECO:0007669"/>
    <property type="project" value="UniProtKB-KW"/>
</dbReference>
<evidence type="ECO:0000256" key="3">
    <source>
        <dbReference type="ARBA" id="ARBA00022448"/>
    </source>
</evidence>
<dbReference type="InterPro" id="IPR043429">
    <property type="entry name" value="ArtM/GltK/GlnP/TcyL/YhdX-like"/>
</dbReference>
<dbReference type="STRING" id="690417.IC63_13255"/>
<evidence type="ECO:0000256" key="5">
    <source>
        <dbReference type="ARBA" id="ARBA00022692"/>
    </source>
</evidence>
<feature type="transmembrane region" description="Helical" evidence="9">
    <location>
        <begin position="95"/>
        <end position="117"/>
    </location>
</feature>
<comment type="caution">
    <text evidence="11">The sequence shown here is derived from an EMBL/GenBank/DDBJ whole genome shotgun (WGS) entry which is preliminary data.</text>
</comment>
<keyword evidence="5 9" id="KW-0812">Transmembrane</keyword>
<evidence type="ECO:0000256" key="8">
    <source>
        <dbReference type="ARBA" id="ARBA00023136"/>
    </source>
</evidence>
<evidence type="ECO:0000256" key="2">
    <source>
        <dbReference type="ARBA" id="ARBA00010072"/>
    </source>
</evidence>
<dbReference type="InterPro" id="IPR010065">
    <property type="entry name" value="AA_ABC_transptr_permease_3TM"/>
</dbReference>
<dbReference type="Pfam" id="PF00528">
    <property type="entry name" value="BPD_transp_1"/>
    <property type="match status" value="1"/>
</dbReference>
<organism evidence="11 12">
    <name type="scientific">Paracoccus sphaerophysae</name>
    <dbReference type="NCBI Taxonomy" id="690417"/>
    <lineage>
        <taxon>Bacteria</taxon>
        <taxon>Pseudomonadati</taxon>
        <taxon>Pseudomonadota</taxon>
        <taxon>Alphaproteobacteria</taxon>
        <taxon>Rhodobacterales</taxon>
        <taxon>Paracoccaceae</taxon>
        <taxon>Paracoccus</taxon>
    </lineage>
</organism>
<dbReference type="Proteomes" id="UP000029917">
    <property type="component" value="Unassembled WGS sequence"/>
</dbReference>
<reference evidence="11 12" key="2">
    <citation type="submission" date="2014-10" db="EMBL/GenBank/DDBJ databases">
        <title>Paracoccus sanguinis sp. nov., isolated from clinical specimens of New York State patients.</title>
        <authorList>
            <person name="Mingle L.A."/>
            <person name="Cole J.A."/>
            <person name="Lapierre P."/>
            <person name="Musser K.A."/>
        </authorList>
    </citation>
    <scope>NUCLEOTIDE SEQUENCE [LARGE SCALE GENOMIC DNA]</scope>
    <source>
        <strain evidence="11 12">HAMBI 3106</strain>
    </source>
</reference>
<feature type="transmembrane region" description="Helical" evidence="9">
    <location>
        <begin position="129"/>
        <end position="150"/>
    </location>
</feature>
<accession>A0A099EZ41</accession>
<evidence type="ECO:0000313" key="11">
    <source>
        <dbReference type="EMBL" id="KGJ03469.1"/>
    </source>
</evidence>
<dbReference type="PANTHER" id="PTHR30614:SF37">
    <property type="entry name" value="AMINO-ACID ABC TRANSPORTER PERMEASE PROTEIN YHDX-RELATED"/>
    <property type="match status" value="1"/>
</dbReference>
<dbReference type="NCBIfam" id="TIGR01726">
    <property type="entry name" value="HEQRo_perm_3TM"/>
    <property type="match status" value="1"/>
</dbReference>
<dbReference type="SUPFAM" id="SSF161098">
    <property type="entry name" value="MetI-like"/>
    <property type="match status" value="2"/>
</dbReference>
<gene>
    <name evidence="11" type="ORF">IC63_13255</name>
</gene>
<feature type="domain" description="ABC transmembrane type-1" evidence="10">
    <location>
        <begin position="91"/>
        <end position="407"/>
    </location>
</feature>
<feature type="transmembrane region" description="Helical" evidence="9">
    <location>
        <begin position="330"/>
        <end position="349"/>
    </location>
</feature>
<feature type="transmembrane region" description="Helical" evidence="9">
    <location>
        <begin position="389"/>
        <end position="410"/>
    </location>
</feature>
<dbReference type="CDD" id="cd06261">
    <property type="entry name" value="TM_PBP2"/>
    <property type="match status" value="2"/>
</dbReference>
<keyword evidence="8 9" id="KW-0472">Membrane</keyword>
<dbReference type="Gene3D" id="1.10.3720.10">
    <property type="entry name" value="MetI-like"/>
    <property type="match status" value="2"/>
</dbReference>
<keyword evidence="4" id="KW-1003">Cell membrane</keyword>
<evidence type="ECO:0000256" key="9">
    <source>
        <dbReference type="RuleBase" id="RU363032"/>
    </source>
</evidence>
<keyword evidence="12" id="KW-1185">Reference proteome</keyword>
<keyword evidence="7 9" id="KW-1133">Transmembrane helix</keyword>
<keyword evidence="3 9" id="KW-0813">Transport</keyword>
<proteinExistence type="inferred from homology"/>
<feature type="transmembrane region" description="Helical" evidence="9">
    <location>
        <begin position="244"/>
        <end position="267"/>
    </location>
</feature>
<comment type="similarity">
    <text evidence="2">Belongs to the binding-protein-dependent transport system permease family. HisMQ subfamily.</text>
</comment>
<reference evidence="11 12" key="1">
    <citation type="submission" date="2014-09" db="EMBL/GenBank/DDBJ databases">
        <authorList>
            <person name="McGinnis J.M."/>
            <person name="Wolfgang W.J."/>
        </authorList>
    </citation>
    <scope>NUCLEOTIDE SEQUENCE [LARGE SCALE GENOMIC DNA]</scope>
    <source>
        <strain evidence="11 12">HAMBI 3106</strain>
    </source>
</reference>
<feature type="transmembrane region" description="Helical" evidence="9">
    <location>
        <begin position="204"/>
        <end position="223"/>
    </location>
</feature>
<dbReference type="RefSeq" id="WP_036720947.1">
    <property type="nucleotide sequence ID" value="NZ_JRKS01000051.1"/>
</dbReference>
<name>A0A099EZ41_9RHOB</name>
<dbReference type="InterPro" id="IPR000515">
    <property type="entry name" value="MetI-like"/>
</dbReference>
<dbReference type="InterPro" id="IPR035906">
    <property type="entry name" value="MetI-like_sf"/>
</dbReference>
<dbReference type="GO" id="GO:0022857">
    <property type="term" value="F:transmembrane transporter activity"/>
    <property type="evidence" value="ECO:0007669"/>
    <property type="project" value="InterPro"/>
</dbReference>
<keyword evidence="6" id="KW-0029">Amino-acid transport</keyword>
<evidence type="ECO:0000259" key="10">
    <source>
        <dbReference type="PROSITE" id="PS50928"/>
    </source>
</evidence>
<dbReference type="AlphaFoldDB" id="A0A099EZ41"/>
<dbReference type="GO" id="GO:0043190">
    <property type="term" value="C:ATP-binding cassette (ABC) transporter complex"/>
    <property type="evidence" value="ECO:0007669"/>
    <property type="project" value="InterPro"/>
</dbReference>
<dbReference type="PANTHER" id="PTHR30614">
    <property type="entry name" value="MEMBRANE COMPONENT OF AMINO ACID ABC TRANSPORTER"/>
    <property type="match status" value="1"/>
</dbReference>
<evidence type="ECO:0000256" key="6">
    <source>
        <dbReference type="ARBA" id="ARBA00022970"/>
    </source>
</evidence>
<sequence length="419" mass="45947">MTPNNPADRPFRLSMLIYDRHYRSLLIQAVVFIAVMLVGWWLVNNTLTNLARMGKTLDFGFLWNRAGYDIPFSLIPYSSNDSHLRAAMVGLTNTLLVSALGCVFATVIGVVVGVLRLSGNWLVARLMTIYVETFRNVPLLLWILVILALFTEVMPAPRDYKPAADGTAKASMILFDSVAPTNRYTAIPRLAVDNDPGSVGLGGFQVDAALLAFGVALLAAWCIRRWLRDRAQLLQDTTGRRPATWWITALLFLVPLLVLSWLFQVHLVRPELKGFNFAGGLNLDNGFVVLLLALSLYTGAFIAEIVRAGVMAVSRGQSEAAAALGLRARLIMGLVVLPQALRVIVPPLISQYLNLTKNSSLAIAVGYPDLRATLGGTTLNQTGREMESMIVMMGIYLAISLVISGVMNVYNARVTLKER</sequence>
<feature type="transmembrane region" description="Helical" evidence="9">
    <location>
        <begin position="287"/>
        <end position="310"/>
    </location>
</feature>
<dbReference type="PROSITE" id="PS50928">
    <property type="entry name" value="ABC_TM1"/>
    <property type="match status" value="1"/>
</dbReference>
<evidence type="ECO:0000256" key="1">
    <source>
        <dbReference type="ARBA" id="ARBA00004429"/>
    </source>
</evidence>
<evidence type="ECO:0000256" key="4">
    <source>
        <dbReference type="ARBA" id="ARBA00022475"/>
    </source>
</evidence>
<comment type="subcellular location">
    <subcellularLocation>
        <location evidence="1">Cell inner membrane</location>
        <topology evidence="1">Multi-pass membrane protein</topology>
    </subcellularLocation>
    <subcellularLocation>
        <location evidence="9">Cell membrane</location>
        <topology evidence="9">Multi-pass membrane protein</topology>
    </subcellularLocation>
</comment>
<feature type="transmembrane region" description="Helical" evidence="9">
    <location>
        <begin position="21"/>
        <end position="43"/>
    </location>
</feature>
<dbReference type="EMBL" id="JRKS01000051">
    <property type="protein sequence ID" value="KGJ03469.1"/>
    <property type="molecule type" value="Genomic_DNA"/>
</dbReference>
<protein>
    <submittedName>
        <fullName evidence="11">Amino acid ABC transporter permease</fullName>
    </submittedName>
</protein>
<evidence type="ECO:0000313" key="12">
    <source>
        <dbReference type="Proteomes" id="UP000029917"/>
    </source>
</evidence>
<evidence type="ECO:0000256" key="7">
    <source>
        <dbReference type="ARBA" id="ARBA00022989"/>
    </source>
</evidence>